<dbReference type="RefSeq" id="WP_117455491.1">
    <property type="nucleotide sequence ID" value="NZ_JAKVPQ010000004.1"/>
</dbReference>
<evidence type="ECO:0000313" key="3">
    <source>
        <dbReference type="EMBL" id="MCH4285009.1"/>
    </source>
</evidence>
<sequence>MAYAPRQRKYRIKLKILIPLLLLIALVIYAGVSVFLVKEEKKTSFTVCGFTPEKTVSVLNKKSAEIMSVSDYLYYGESLNLFDQSYSPLHKDTMASKSVVLHNVCDDSEVTMSMGNTVDQKIVLQNIKDGFYEVNVIDNMIKKRVVFANPVESNTFTTAKRNGKVQNVSIIADKDLLKDQNITMDQNYMFLNITSKEANDDQIDVLIDPYGMNVDVQNVPDKGNEANGLVENDEMYDAAVIMKKELESYGLRVEITKDSKDQVIETYGEDGRLSKGYKKQAKYYLFLRFNANPSSEANGMEIWHSSYSSATLARNMMYYMEKDKVVKAGSLYYTNPSWPGIVTTSLTQGRLDNETIYDLNLQLRESGGRATLAGRYSQTSAEANKSFKDANGMQGVELDFAYITNEEDAANWKKNKEKIVKSCAKAFALSINVLEG</sequence>
<feature type="domain" description="MurNAc-LAA" evidence="2">
    <location>
        <begin position="220"/>
        <end position="426"/>
    </location>
</feature>
<evidence type="ECO:0000313" key="4">
    <source>
        <dbReference type="Proteomes" id="UP001202402"/>
    </source>
</evidence>
<dbReference type="Gene3D" id="3.40.630.40">
    <property type="entry name" value="Zn-dependent exopeptidases"/>
    <property type="match status" value="1"/>
</dbReference>
<evidence type="ECO:0000256" key="1">
    <source>
        <dbReference type="SAM" id="Phobius"/>
    </source>
</evidence>
<keyword evidence="1" id="KW-0472">Membrane</keyword>
<accession>A0ABS9R5S8</accession>
<dbReference type="SUPFAM" id="SSF53187">
    <property type="entry name" value="Zn-dependent exopeptidases"/>
    <property type="match status" value="1"/>
</dbReference>
<dbReference type="InterPro" id="IPR002508">
    <property type="entry name" value="MurNAc-LAA_cat"/>
</dbReference>
<organism evidence="3 4">
    <name type="scientific">Amedibacillus hominis</name>
    <dbReference type="NCBI Taxonomy" id="2897776"/>
    <lineage>
        <taxon>Bacteria</taxon>
        <taxon>Bacillati</taxon>
        <taxon>Bacillota</taxon>
        <taxon>Erysipelotrichia</taxon>
        <taxon>Erysipelotrichales</taxon>
        <taxon>Erysipelotrichaceae</taxon>
        <taxon>Amedibacillus</taxon>
    </lineage>
</organism>
<proteinExistence type="predicted"/>
<feature type="transmembrane region" description="Helical" evidence="1">
    <location>
        <begin position="16"/>
        <end position="37"/>
    </location>
</feature>
<dbReference type="Proteomes" id="UP001202402">
    <property type="component" value="Unassembled WGS sequence"/>
</dbReference>
<dbReference type="Pfam" id="PF01520">
    <property type="entry name" value="Amidase_3"/>
    <property type="match status" value="1"/>
</dbReference>
<keyword evidence="1" id="KW-1133">Transmembrane helix</keyword>
<name>A0ABS9R5S8_9FIRM</name>
<gene>
    <name evidence="3" type="ORF">LQE99_07685</name>
</gene>
<dbReference type="EMBL" id="JAKVPQ010000004">
    <property type="protein sequence ID" value="MCH4285009.1"/>
    <property type="molecule type" value="Genomic_DNA"/>
</dbReference>
<protein>
    <submittedName>
        <fullName evidence="3">N-acetylmuramoyl-L-alanine amidase</fullName>
    </submittedName>
</protein>
<evidence type="ECO:0000259" key="2">
    <source>
        <dbReference type="Pfam" id="PF01520"/>
    </source>
</evidence>
<keyword evidence="4" id="KW-1185">Reference proteome</keyword>
<comment type="caution">
    <text evidence="3">The sequence shown here is derived from an EMBL/GenBank/DDBJ whole genome shotgun (WGS) entry which is preliminary data.</text>
</comment>
<keyword evidence="1" id="KW-0812">Transmembrane</keyword>
<reference evidence="3 4" key="1">
    <citation type="submission" date="2022-02" db="EMBL/GenBank/DDBJ databases">
        <title>Genome of Erysipelotrichaceae sp. nov. NSJ-176 isolated from human feces.</title>
        <authorList>
            <person name="Abdugheni R."/>
        </authorList>
    </citation>
    <scope>NUCLEOTIDE SEQUENCE [LARGE SCALE GENOMIC DNA]</scope>
    <source>
        <strain evidence="3 4">NSJ-176</strain>
    </source>
</reference>